<comment type="subcellular location">
    <subcellularLocation>
        <location evidence="1">Cytoplasm</location>
    </subcellularLocation>
</comment>
<dbReference type="GO" id="GO:0061710">
    <property type="term" value="F:L-threonylcarbamoyladenylate synthase"/>
    <property type="evidence" value="ECO:0007669"/>
    <property type="project" value="UniProtKB-EC"/>
</dbReference>
<dbReference type="EC" id="2.7.7.87" evidence="3"/>
<evidence type="ECO:0000256" key="4">
    <source>
        <dbReference type="ARBA" id="ARBA00022490"/>
    </source>
</evidence>
<keyword evidence="6" id="KW-0819">tRNA processing</keyword>
<evidence type="ECO:0000256" key="11">
    <source>
        <dbReference type="ARBA" id="ARBA00048366"/>
    </source>
</evidence>
<evidence type="ECO:0000256" key="8">
    <source>
        <dbReference type="ARBA" id="ARBA00022741"/>
    </source>
</evidence>
<evidence type="ECO:0000256" key="3">
    <source>
        <dbReference type="ARBA" id="ARBA00012584"/>
    </source>
</evidence>
<dbReference type="AlphaFoldDB" id="X1TL35"/>
<dbReference type="InterPro" id="IPR050156">
    <property type="entry name" value="TC-AMP_synthase_SUA5"/>
</dbReference>
<dbReference type="GO" id="GO:0005524">
    <property type="term" value="F:ATP binding"/>
    <property type="evidence" value="ECO:0007669"/>
    <property type="project" value="UniProtKB-KW"/>
</dbReference>
<evidence type="ECO:0000256" key="2">
    <source>
        <dbReference type="ARBA" id="ARBA00007663"/>
    </source>
</evidence>
<dbReference type="GO" id="GO:0003725">
    <property type="term" value="F:double-stranded RNA binding"/>
    <property type="evidence" value="ECO:0007669"/>
    <property type="project" value="InterPro"/>
</dbReference>
<evidence type="ECO:0000256" key="1">
    <source>
        <dbReference type="ARBA" id="ARBA00004496"/>
    </source>
</evidence>
<dbReference type="InterPro" id="IPR017945">
    <property type="entry name" value="DHBP_synth_RibB-like_a/b_dom"/>
</dbReference>
<dbReference type="Pfam" id="PF01300">
    <property type="entry name" value="Sua5_yciO_yrdC"/>
    <property type="match status" value="1"/>
</dbReference>
<name>X1TL35_9ZZZZ</name>
<organism evidence="13">
    <name type="scientific">marine sediment metagenome</name>
    <dbReference type="NCBI Taxonomy" id="412755"/>
    <lineage>
        <taxon>unclassified sequences</taxon>
        <taxon>metagenomes</taxon>
        <taxon>ecological metagenomes</taxon>
    </lineage>
</organism>
<evidence type="ECO:0000256" key="6">
    <source>
        <dbReference type="ARBA" id="ARBA00022694"/>
    </source>
</evidence>
<evidence type="ECO:0000313" key="13">
    <source>
        <dbReference type="EMBL" id="GAJ06023.1"/>
    </source>
</evidence>
<evidence type="ECO:0000259" key="12">
    <source>
        <dbReference type="PROSITE" id="PS51163"/>
    </source>
</evidence>
<sequence>MLIEIEDTPEFYNKIIDVLKTGDIIALPTDTVYGFAVDGTNFDAIKRLAEIKGRVDKSFTLFLQKNQIEKYAILIKRKIVEYFFPGPLTIILKKRTGVSLPYITEKIGIRIPQVSFIIKFLGHYNKPLAVTSANLSGNDTLRSASEIAERFSDINLVINGGNLLSKPSTVLDLTTTPPVVKRKGATSILEIEKVYGRNIRMDNSLKFNVLFVCSG</sequence>
<dbReference type="GO" id="GO:0006450">
    <property type="term" value="P:regulation of translational fidelity"/>
    <property type="evidence" value="ECO:0007669"/>
    <property type="project" value="TreeGrafter"/>
</dbReference>
<keyword evidence="7" id="KW-0548">Nucleotidyltransferase</keyword>
<keyword evidence="5" id="KW-0808">Transferase</keyword>
<feature type="non-terminal residue" evidence="13">
    <location>
        <position position="215"/>
    </location>
</feature>
<protein>
    <recommendedName>
        <fullName evidence="10">L-threonylcarbamoyladenylate synthase</fullName>
        <ecNumber evidence="3">2.7.7.87</ecNumber>
    </recommendedName>
    <alternativeName>
        <fullName evidence="10">L-threonylcarbamoyladenylate synthase</fullName>
    </alternativeName>
</protein>
<dbReference type="GO" id="GO:0005737">
    <property type="term" value="C:cytoplasm"/>
    <property type="evidence" value="ECO:0007669"/>
    <property type="project" value="UniProtKB-SubCell"/>
</dbReference>
<evidence type="ECO:0000256" key="5">
    <source>
        <dbReference type="ARBA" id="ARBA00022679"/>
    </source>
</evidence>
<feature type="domain" description="YrdC-like" evidence="12">
    <location>
        <begin position="9"/>
        <end position="186"/>
    </location>
</feature>
<comment type="catalytic activity">
    <reaction evidence="11">
        <text>L-threonine + hydrogencarbonate + ATP = L-threonylcarbamoyladenylate + diphosphate + H2O</text>
        <dbReference type="Rhea" id="RHEA:36407"/>
        <dbReference type="ChEBI" id="CHEBI:15377"/>
        <dbReference type="ChEBI" id="CHEBI:17544"/>
        <dbReference type="ChEBI" id="CHEBI:30616"/>
        <dbReference type="ChEBI" id="CHEBI:33019"/>
        <dbReference type="ChEBI" id="CHEBI:57926"/>
        <dbReference type="ChEBI" id="CHEBI:73682"/>
        <dbReference type="EC" id="2.7.7.87"/>
    </reaction>
</comment>
<proteinExistence type="inferred from homology"/>
<dbReference type="PROSITE" id="PS51163">
    <property type="entry name" value="YRDC"/>
    <property type="match status" value="1"/>
</dbReference>
<comment type="similarity">
    <text evidence="2">Belongs to the SUA5 family.</text>
</comment>
<dbReference type="Gene3D" id="3.90.870.10">
    <property type="entry name" value="DHBP synthase"/>
    <property type="match status" value="1"/>
</dbReference>
<dbReference type="InterPro" id="IPR006070">
    <property type="entry name" value="Sua5-like_dom"/>
</dbReference>
<keyword evidence="4" id="KW-0963">Cytoplasm</keyword>
<dbReference type="SUPFAM" id="SSF55821">
    <property type="entry name" value="YrdC/RibB"/>
    <property type="match status" value="1"/>
</dbReference>
<dbReference type="GO" id="GO:0000049">
    <property type="term" value="F:tRNA binding"/>
    <property type="evidence" value="ECO:0007669"/>
    <property type="project" value="TreeGrafter"/>
</dbReference>
<accession>X1TL35</accession>
<keyword evidence="9" id="KW-0067">ATP-binding</keyword>
<evidence type="ECO:0000256" key="7">
    <source>
        <dbReference type="ARBA" id="ARBA00022695"/>
    </source>
</evidence>
<dbReference type="PANTHER" id="PTHR17490">
    <property type="entry name" value="SUA5"/>
    <property type="match status" value="1"/>
</dbReference>
<gene>
    <name evidence="13" type="ORF">S12H4_41364</name>
</gene>
<dbReference type="GO" id="GO:0008033">
    <property type="term" value="P:tRNA processing"/>
    <property type="evidence" value="ECO:0007669"/>
    <property type="project" value="UniProtKB-KW"/>
</dbReference>
<dbReference type="NCBIfam" id="TIGR00057">
    <property type="entry name" value="L-threonylcarbamoyladenylate synthase"/>
    <property type="match status" value="1"/>
</dbReference>
<keyword evidence="8" id="KW-0547">Nucleotide-binding</keyword>
<reference evidence="13" key="1">
    <citation type="journal article" date="2014" name="Front. Microbiol.">
        <title>High frequency of phylogenetically diverse reductive dehalogenase-homologous genes in deep subseafloor sedimentary metagenomes.</title>
        <authorList>
            <person name="Kawai M."/>
            <person name="Futagami T."/>
            <person name="Toyoda A."/>
            <person name="Takaki Y."/>
            <person name="Nishi S."/>
            <person name="Hori S."/>
            <person name="Arai W."/>
            <person name="Tsubouchi T."/>
            <person name="Morono Y."/>
            <person name="Uchiyama I."/>
            <person name="Ito T."/>
            <person name="Fujiyama A."/>
            <person name="Inagaki F."/>
            <person name="Takami H."/>
        </authorList>
    </citation>
    <scope>NUCLEOTIDE SEQUENCE</scope>
    <source>
        <strain evidence="13">Expedition CK06-06</strain>
    </source>
</reference>
<dbReference type="PANTHER" id="PTHR17490:SF16">
    <property type="entry name" value="THREONYLCARBAMOYL-AMP SYNTHASE"/>
    <property type="match status" value="1"/>
</dbReference>
<dbReference type="EMBL" id="BARW01025205">
    <property type="protein sequence ID" value="GAJ06023.1"/>
    <property type="molecule type" value="Genomic_DNA"/>
</dbReference>
<evidence type="ECO:0000256" key="10">
    <source>
        <dbReference type="ARBA" id="ARBA00029774"/>
    </source>
</evidence>
<evidence type="ECO:0000256" key="9">
    <source>
        <dbReference type="ARBA" id="ARBA00022840"/>
    </source>
</evidence>
<comment type="caution">
    <text evidence="13">The sequence shown here is derived from an EMBL/GenBank/DDBJ whole genome shotgun (WGS) entry which is preliminary data.</text>
</comment>